<dbReference type="Pfam" id="PF00191">
    <property type="entry name" value="Annexin"/>
    <property type="match status" value="3"/>
</dbReference>
<dbReference type="AlphaFoldDB" id="A0A1J3DEE6"/>
<evidence type="ECO:0000256" key="3">
    <source>
        <dbReference type="ARBA" id="ARBA00022737"/>
    </source>
</evidence>
<accession>A0A1J3DEE6</accession>
<dbReference type="GO" id="GO:0005886">
    <property type="term" value="C:plasma membrane"/>
    <property type="evidence" value="ECO:0007669"/>
    <property type="project" value="TreeGrafter"/>
</dbReference>
<evidence type="ECO:0000256" key="7">
    <source>
        <dbReference type="ARBA" id="ARBA00023302"/>
    </source>
</evidence>
<dbReference type="GO" id="GO:0005509">
    <property type="term" value="F:calcium ion binding"/>
    <property type="evidence" value="ECO:0007669"/>
    <property type="project" value="InterPro"/>
</dbReference>
<comment type="similarity">
    <text evidence="8">Belongs to the annexin family.</text>
</comment>
<dbReference type="PROSITE" id="PS51897">
    <property type="entry name" value="ANNEXIN_2"/>
    <property type="match status" value="4"/>
</dbReference>
<keyword evidence="2" id="KW-0479">Metal-binding</keyword>
<dbReference type="PANTHER" id="PTHR10502:SF99">
    <property type="entry name" value="ANNEXIN D3"/>
    <property type="match status" value="1"/>
</dbReference>
<keyword evidence="6 8" id="KW-0041">Annexin</keyword>
<dbReference type="FunFam" id="1.10.220.10:FF:000006">
    <property type="entry name" value="Annexin"/>
    <property type="match status" value="1"/>
</dbReference>
<dbReference type="PANTHER" id="PTHR10502">
    <property type="entry name" value="ANNEXIN"/>
    <property type="match status" value="1"/>
</dbReference>
<keyword evidence="5" id="KW-0007">Acetylation</keyword>
<dbReference type="FunFam" id="1.10.220.10:FF:000008">
    <property type="entry name" value="Annexin"/>
    <property type="match status" value="1"/>
</dbReference>
<evidence type="ECO:0000256" key="6">
    <source>
        <dbReference type="ARBA" id="ARBA00023216"/>
    </source>
</evidence>
<dbReference type="GO" id="GO:0009651">
    <property type="term" value="P:response to salt stress"/>
    <property type="evidence" value="ECO:0007669"/>
    <property type="project" value="UniProtKB-ARBA"/>
</dbReference>
<keyword evidence="3 8" id="KW-0677">Repeat</keyword>
<dbReference type="Gene3D" id="1.10.220.10">
    <property type="entry name" value="Annexin"/>
    <property type="match status" value="4"/>
</dbReference>
<keyword evidence="7 8" id="KW-0111">Calcium/phospholipid-binding</keyword>
<evidence type="ECO:0000256" key="5">
    <source>
        <dbReference type="ARBA" id="ARBA00022990"/>
    </source>
</evidence>
<dbReference type="GO" id="GO:0005737">
    <property type="term" value="C:cytoplasm"/>
    <property type="evidence" value="ECO:0007669"/>
    <property type="project" value="TreeGrafter"/>
</dbReference>
<dbReference type="InterPro" id="IPR001464">
    <property type="entry name" value="Annexin"/>
</dbReference>
<comment type="domain">
    <text evidence="8">A pair of annexin repeats may form one binding site for calcium and phospholipid.</text>
</comment>
<dbReference type="GO" id="GO:0001786">
    <property type="term" value="F:phosphatidylserine binding"/>
    <property type="evidence" value="ECO:0007669"/>
    <property type="project" value="TreeGrafter"/>
</dbReference>
<protein>
    <recommendedName>
        <fullName evidence="8">Annexin</fullName>
    </recommendedName>
</protein>
<dbReference type="InterPro" id="IPR018502">
    <property type="entry name" value="Annexin_repeat"/>
</dbReference>
<dbReference type="GO" id="GO:0009414">
    <property type="term" value="P:response to water deprivation"/>
    <property type="evidence" value="ECO:0007669"/>
    <property type="project" value="TreeGrafter"/>
</dbReference>
<evidence type="ECO:0000313" key="9">
    <source>
        <dbReference type="EMBL" id="JAU16464.1"/>
    </source>
</evidence>
<dbReference type="PRINTS" id="PR00196">
    <property type="entry name" value="ANNEXIN"/>
</dbReference>
<keyword evidence="4 8" id="KW-0106">Calcium</keyword>
<reference evidence="9" key="1">
    <citation type="submission" date="2016-07" db="EMBL/GenBank/DDBJ databases">
        <title>De novo transcriptome assembly of four accessions of the metal hyperaccumulator plant Noccaea caerulescens.</title>
        <authorList>
            <person name="Blande D."/>
            <person name="Halimaa P."/>
            <person name="Tervahauta A.I."/>
            <person name="Aarts M.G."/>
            <person name="Karenlampi S.O."/>
        </authorList>
    </citation>
    <scope>NUCLEOTIDE SEQUENCE</scope>
</reference>
<comment type="similarity">
    <text evidence="1">Belongs to the annexin (TC 1.A.31.1) family.</text>
</comment>
<evidence type="ECO:0000256" key="4">
    <source>
        <dbReference type="ARBA" id="ARBA00022837"/>
    </source>
</evidence>
<organism evidence="9">
    <name type="scientific">Noccaea caerulescens</name>
    <name type="common">Alpine penny-cress</name>
    <name type="synonym">Thlaspi caerulescens</name>
    <dbReference type="NCBI Taxonomy" id="107243"/>
    <lineage>
        <taxon>Eukaryota</taxon>
        <taxon>Viridiplantae</taxon>
        <taxon>Streptophyta</taxon>
        <taxon>Embryophyta</taxon>
        <taxon>Tracheophyta</taxon>
        <taxon>Spermatophyta</taxon>
        <taxon>Magnoliopsida</taxon>
        <taxon>eudicotyledons</taxon>
        <taxon>Gunneridae</taxon>
        <taxon>Pentapetalae</taxon>
        <taxon>rosids</taxon>
        <taxon>malvids</taxon>
        <taxon>Brassicales</taxon>
        <taxon>Brassicaceae</taxon>
        <taxon>Coluteocarpeae</taxon>
        <taxon>Noccaea</taxon>
    </lineage>
</organism>
<evidence type="ECO:0000256" key="2">
    <source>
        <dbReference type="ARBA" id="ARBA00022723"/>
    </source>
</evidence>
<dbReference type="EMBL" id="GEVI01015856">
    <property type="protein sequence ID" value="JAU16464.1"/>
    <property type="molecule type" value="Transcribed_RNA"/>
</dbReference>
<evidence type="ECO:0000256" key="8">
    <source>
        <dbReference type="RuleBase" id="RU003540"/>
    </source>
</evidence>
<dbReference type="SUPFAM" id="SSF47874">
    <property type="entry name" value="Annexin"/>
    <property type="match status" value="1"/>
</dbReference>
<dbReference type="InterPro" id="IPR018252">
    <property type="entry name" value="Annexin_repeat_CS"/>
</dbReference>
<dbReference type="InterPro" id="IPR037104">
    <property type="entry name" value="Annexin_sf"/>
</dbReference>
<evidence type="ECO:0000256" key="1">
    <source>
        <dbReference type="ARBA" id="ARBA00007184"/>
    </source>
</evidence>
<proteinExistence type="inferred from homology"/>
<dbReference type="FunFam" id="1.10.220.10:FF:000001">
    <property type="entry name" value="Annexin"/>
    <property type="match status" value="1"/>
</dbReference>
<gene>
    <name evidence="9" type="ORF">GA_TR19327_c6_g1_i1_g.64087</name>
</gene>
<dbReference type="GO" id="GO:0009409">
    <property type="term" value="P:response to cold"/>
    <property type="evidence" value="ECO:0007669"/>
    <property type="project" value="UniProtKB-ARBA"/>
</dbReference>
<name>A0A1J3DEE6_NOCCA</name>
<dbReference type="GO" id="GO:0005544">
    <property type="term" value="F:calcium-dependent phospholipid binding"/>
    <property type="evidence" value="ECO:0007669"/>
    <property type="project" value="UniProtKB-KW"/>
</dbReference>
<dbReference type="FunFam" id="1.10.220.10:FF:000009">
    <property type="entry name" value="Annexin"/>
    <property type="match status" value="1"/>
</dbReference>
<sequence length="319" mass="35768">MATIRVPAEVPSPAQDSEAINHAFRGWGTDEKAIIRVLGKRNESQRKKIRESYREIYGKDLIDALTSELSGHFLKAVILWTYDPAERDARLANKILKEKKKSVEKLKIIVEISCTHSPGHLIAVRKAYCSLFDLSLEEHIASSVPFPLAKLLVALATSFRYDKDKVDAEVATIEAAMLREAMTKKQLDHDHVLYIVGTRSVFQLRATFAAYKQEYGNTLDKDVDGCPGDADLRSLLKMAILCIDSPEKHFAKVIYDSIEGFGTDEDALTRAIVTRAENDLMKVRGEYFNMYNSSMDNAIIGDVSGDYKDFLLTLLGSKI</sequence>
<dbReference type="GO" id="GO:0009408">
    <property type="term" value="P:response to heat"/>
    <property type="evidence" value="ECO:0007669"/>
    <property type="project" value="TreeGrafter"/>
</dbReference>
<dbReference type="PROSITE" id="PS00223">
    <property type="entry name" value="ANNEXIN_1"/>
    <property type="match status" value="1"/>
</dbReference>
<dbReference type="SMART" id="SM00335">
    <property type="entry name" value="ANX"/>
    <property type="match status" value="4"/>
</dbReference>